<dbReference type="EMBL" id="JALPRK010000025">
    <property type="protein sequence ID" value="MCK8489552.1"/>
    <property type="molecule type" value="Genomic_DNA"/>
</dbReference>
<protein>
    <submittedName>
        <fullName evidence="2">Conjugal transfer protein TraX</fullName>
    </submittedName>
</protein>
<dbReference type="AlphaFoldDB" id="A0A9X1Y245"/>
<gene>
    <name evidence="2" type="ORF">M0651_20450</name>
</gene>
<feature type="transmembrane region" description="Helical" evidence="1">
    <location>
        <begin position="151"/>
        <end position="175"/>
    </location>
</feature>
<dbReference type="Pfam" id="PF05857">
    <property type="entry name" value="TraX"/>
    <property type="match status" value="1"/>
</dbReference>
<accession>A0A9X1Y245</accession>
<organism evidence="2 3">
    <name type="scientific">Paenibacillus mellifer</name>
    <dbReference type="NCBI Taxonomy" id="2937794"/>
    <lineage>
        <taxon>Bacteria</taxon>
        <taxon>Bacillati</taxon>
        <taxon>Bacillota</taxon>
        <taxon>Bacilli</taxon>
        <taxon>Bacillales</taxon>
        <taxon>Paenibacillaceae</taxon>
        <taxon>Paenibacillus</taxon>
    </lineage>
</organism>
<dbReference type="Proteomes" id="UP001139534">
    <property type="component" value="Unassembled WGS sequence"/>
</dbReference>
<feature type="transmembrane region" description="Helical" evidence="1">
    <location>
        <begin position="105"/>
        <end position="131"/>
    </location>
</feature>
<evidence type="ECO:0000256" key="1">
    <source>
        <dbReference type="SAM" id="Phobius"/>
    </source>
</evidence>
<evidence type="ECO:0000313" key="3">
    <source>
        <dbReference type="Proteomes" id="UP001139534"/>
    </source>
</evidence>
<keyword evidence="3" id="KW-1185">Reference proteome</keyword>
<feature type="transmembrane region" description="Helical" evidence="1">
    <location>
        <begin position="187"/>
        <end position="206"/>
    </location>
</feature>
<reference evidence="2" key="1">
    <citation type="submission" date="2022-04" db="EMBL/GenBank/DDBJ databases">
        <authorList>
            <person name="Seo M.-J."/>
        </authorList>
    </citation>
    <scope>NUCLEOTIDE SEQUENCE</scope>
    <source>
        <strain evidence="2">MBLB2552</strain>
    </source>
</reference>
<keyword evidence="1" id="KW-0812">Transmembrane</keyword>
<evidence type="ECO:0000313" key="2">
    <source>
        <dbReference type="EMBL" id="MCK8489552.1"/>
    </source>
</evidence>
<feature type="transmembrane region" description="Helical" evidence="1">
    <location>
        <begin position="76"/>
        <end position="93"/>
    </location>
</feature>
<keyword evidence="1" id="KW-0472">Membrane</keyword>
<keyword evidence="1" id="KW-1133">Transmembrane helix</keyword>
<dbReference type="RefSeq" id="WP_248553576.1">
    <property type="nucleotide sequence ID" value="NZ_JALPRK010000025.1"/>
</dbReference>
<name>A0A9X1Y245_9BACL</name>
<dbReference type="InterPro" id="IPR008875">
    <property type="entry name" value="TraX"/>
</dbReference>
<sequence length="207" mass="23353">MQLIAMITMLIDHVGLLFFPGEVLWRIIGRIAFPIYAYALVQGHVHTSNYRKYAIRLFMIAVLSQIPYQLAFDTNGLNVVATLFVASLVIRMLDAAKPGPLSALIIAGVCVMMEVLPFDYGAYGLLLVLIFKYAGQGKAVLMHLLLNLVYLFAYGWVIQLASILPTIVIAYGPGLWRKLETWRLPRWVWRAFYPAHLALLALLVYLL</sequence>
<proteinExistence type="predicted"/>
<comment type="caution">
    <text evidence="2">The sequence shown here is derived from an EMBL/GenBank/DDBJ whole genome shotgun (WGS) entry which is preliminary data.</text>
</comment>